<dbReference type="Proteomes" id="UP000663852">
    <property type="component" value="Unassembled WGS sequence"/>
</dbReference>
<dbReference type="InterPro" id="IPR017334">
    <property type="entry name" value="eIF3_g"/>
</dbReference>
<dbReference type="InterPro" id="IPR034240">
    <property type="entry name" value="eIF3G_RRM"/>
</dbReference>
<dbReference type="Pfam" id="PF00076">
    <property type="entry name" value="RRM_1"/>
    <property type="match status" value="1"/>
</dbReference>
<dbReference type="InterPro" id="IPR024675">
    <property type="entry name" value="eIF3g_N"/>
</dbReference>
<keyword evidence="3 6" id="KW-0694">RNA-binding</keyword>
<reference evidence="9" key="1">
    <citation type="submission" date="2021-02" db="EMBL/GenBank/DDBJ databases">
        <authorList>
            <person name="Nowell W R."/>
        </authorList>
    </citation>
    <scope>NUCLEOTIDE SEQUENCE</scope>
</reference>
<keyword evidence="2 5" id="KW-0396">Initiation factor</keyword>
<dbReference type="SMART" id="SM00360">
    <property type="entry name" value="RRM"/>
    <property type="match status" value="1"/>
</dbReference>
<evidence type="ECO:0000256" key="6">
    <source>
        <dbReference type="PROSITE-ProRule" id="PRU00176"/>
    </source>
</evidence>
<comment type="subcellular location">
    <subcellularLocation>
        <location evidence="5">Cytoplasm</location>
    </subcellularLocation>
</comment>
<dbReference type="HAMAP" id="MF_03006">
    <property type="entry name" value="eIF3g"/>
    <property type="match status" value="1"/>
</dbReference>
<dbReference type="PIRSF" id="PIRSF037949">
    <property type="entry name" value="Transl_init_eIF-3_RNA-bind"/>
    <property type="match status" value="1"/>
</dbReference>
<protein>
    <recommendedName>
        <fullName evidence="5">Eukaryotic translation initiation factor 3 subunit G</fullName>
        <shortName evidence="5">eIF3g</shortName>
    </recommendedName>
    <alternativeName>
        <fullName evidence="5">Eukaryotic translation initiation factor 3 RNA-binding subunit</fullName>
        <shortName evidence="5">eIF-3 RNA-binding subunit</shortName>
    </alternativeName>
    <alternativeName>
        <fullName evidence="5">Eukaryotic translation initiation factor 3 subunit 4</fullName>
    </alternativeName>
</protein>
<keyword evidence="4 5" id="KW-0648">Protein biosynthesis</keyword>
<dbReference type="InterPro" id="IPR035979">
    <property type="entry name" value="RBD_domain_sf"/>
</dbReference>
<dbReference type="SUPFAM" id="SSF54928">
    <property type="entry name" value="RNA-binding domain, RBD"/>
    <property type="match status" value="1"/>
</dbReference>
<dbReference type="GO" id="GO:0016282">
    <property type="term" value="C:eukaryotic 43S preinitiation complex"/>
    <property type="evidence" value="ECO:0007669"/>
    <property type="project" value="UniProtKB-UniRule"/>
</dbReference>
<comment type="function">
    <text evidence="5">RNA-binding component of the eukaryotic translation initiation factor 3 (eIF-3) complex, which is involved in protein synthesis of a specialized repertoire of mRNAs and, together with other initiation factors, stimulates binding of mRNA and methionyl-tRNAi to the 40S ribosome. The eIF-3 complex specifically targets and initiates translation of a subset of mRNAs involved in cell proliferation. This subunit can bind 18S rRNA.</text>
</comment>
<dbReference type="InterPro" id="IPR012677">
    <property type="entry name" value="Nucleotide-bd_a/b_plait_sf"/>
</dbReference>
<gene>
    <name evidence="9" type="ORF">EDS130_LOCUS20794</name>
</gene>
<proteinExistence type="inferred from homology"/>
<dbReference type="CDD" id="cd12408">
    <property type="entry name" value="RRM_eIF3G_like"/>
    <property type="match status" value="1"/>
</dbReference>
<evidence type="ECO:0000256" key="7">
    <source>
        <dbReference type="SAM" id="MobiDB-lite"/>
    </source>
</evidence>
<dbReference type="CDD" id="cd12933">
    <property type="entry name" value="eIF3G"/>
    <property type="match status" value="1"/>
</dbReference>
<dbReference type="Gene3D" id="3.30.70.330">
    <property type="match status" value="1"/>
</dbReference>
<keyword evidence="1 5" id="KW-0963">Cytoplasm</keyword>
<comment type="subunit">
    <text evidence="5">Component of the eukaryotic translation initiation factor 3 (eIF-3) complex.</text>
</comment>
<dbReference type="GO" id="GO:0005852">
    <property type="term" value="C:eukaryotic translation initiation factor 3 complex"/>
    <property type="evidence" value="ECO:0007669"/>
    <property type="project" value="UniProtKB-UniRule"/>
</dbReference>
<dbReference type="InterPro" id="IPR000504">
    <property type="entry name" value="RRM_dom"/>
</dbReference>
<evidence type="ECO:0000256" key="4">
    <source>
        <dbReference type="ARBA" id="ARBA00022917"/>
    </source>
</evidence>
<dbReference type="PROSITE" id="PS50102">
    <property type="entry name" value="RRM"/>
    <property type="match status" value="1"/>
</dbReference>
<evidence type="ECO:0000313" key="10">
    <source>
        <dbReference type="Proteomes" id="UP000663852"/>
    </source>
</evidence>
<dbReference type="Pfam" id="PF12353">
    <property type="entry name" value="eIF3g"/>
    <property type="match status" value="1"/>
</dbReference>
<dbReference type="AlphaFoldDB" id="A0A814Q7G6"/>
<evidence type="ECO:0000259" key="8">
    <source>
        <dbReference type="PROSITE" id="PS50102"/>
    </source>
</evidence>
<dbReference type="EMBL" id="CAJNOJ010000103">
    <property type="protein sequence ID" value="CAF1116139.1"/>
    <property type="molecule type" value="Genomic_DNA"/>
</dbReference>
<dbReference type="GO" id="GO:0033290">
    <property type="term" value="C:eukaryotic 48S preinitiation complex"/>
    <property type="evidence" value="ECO:0007669"/>
    <property type="project" value="UniProtKB-UniRule"/>
</dbReference>
<accession>A0A814Q7G6</accession>
<feature type="region of interest" description="Disordered" evidence="7">
    <location>
        <begin position="147"/>
        <end position="222"/>
    </location>
</feature>
<dbReference type="GO" id="GO:0003743">
    <property type="term" value="F:translation initiation factor activity"/>
    <property type="evidence" value="ECO:0007669"/>
    <property type="project" value="UniProtKB-UniRule"/>
</dbReference>
<organism evidence="9 10">
    <name type="scientific">Adineta ricciae</name>
    <name type="common">Rotifer</name>
    <dbReference type="NCBI Taxonomy" id="249248"/>
    <lineage>
        <taxon>Eukaryota</taxon>
        <taxon>Metazoa</taxon>
        <taxon>Spiralia</taxon>
        <taxon>Gnathifera</taxon>
        <taxon>Rotifera</taxon>
        <taxon>Eurotatoria</taxon>
        <taxon>Bdelloidea</taxon>
        <taxon>Adinetida</taxon>
        <taxon>Adinetidae</taxon>
        <taxon>Adineta</taxon>
    </lineage>
</organism>
<evidence type="ECO:0000313" key="9">
    <source>
        <dbReference type="EMBL" id="CAF1116139.1"/>
    </source>
</evidence>
<comment type="similarity">
    <text evidence="5">Belongs to the eIF-3 subunit G family.</text>
</comment>
<dbReference type="GO" id="GO:0001732">
    <property type="term" value="P:formation of cytoplasmic translation initiation complex"/>
    <property type="evidence" value="ECO:0007669"/>
    <property type="project" value="UniProtKB-UniRule"/>
</dbReference>
<dbReference type="GO" id="GO:0003723">
    <property type="term" value="F:RNA binding"/>
    <property type="evidence" value="ECO:0007669"/>
    <property type="project" value="UniProtKB-UniRule"/>
</dbReference>
<sequence>MTTTTKRDWHHQVEHERIPANEVHETNDGKTIRIEYREDNGIIYKTTKTYRNQKLKVLPIVAERKKWKKFGNAANDPPGINTATTKVDDEITMQFISNKEDAKQDEDKLIKEAVSTLKKVQCRLCKGDHWTTKCPYKDNLQTYMDQASDKPAESTTTATPHATSQGQNASSGTTGEPSATRWVSKRVQGGSSGTAYPGDRGASSRGGGGSGPYAGKNNDMRRDEATVRVTNLPEETQEQDLRDLFTPFGSLSRVYLAKDKTSNTSKGFAFITFNEKKDAQKAIECVSGFGYDHLILKVEWANKPQNQ</sequence>
<dbReference type="PANTHER" id="PTHR10352">
    <property type="entry name" value="EUKARYOTIC TRANSLATION INITIATION FACTOR 3 SUBUNIT G"/>
    <property type="match status" value="1"/>
</dbReference>
<feature type="domain" description="RRM" evidence="8">
    <location>
        <begin position="225"/>
        <end position="303"/>
    </location>
</feature>
<evidence type="ECO:0000256" key="3">
    <source>
        <dbReference type="ARBA" id="ARBA00022884"/>
    </source>
</evidence>
<evidence type="ECO:0000256" key="5">
    <source>
        <dbReference type="HAMAP-Rule" id="MF_03006"/>
    </source>
</evidence>
<dbReference type="OrthoDB" id="1749473at2759"/>
<feature type="compositionally biased region" description="Polar residues" evidence="7">
    <location>
        <begin position="153"/>
        <end position="177"/>
    </location>
</feature>
<evidence type="ECO:0000256" key="2">
    <source>
        <dbReference type="ARBA" id="ARBA00022540"/>
    </source>
</evidence>
<evidence type="ECO:0000256" key="1">
    <source>
        <dbReference type="ARBA" id="ARBA00022490"/>
    </source>
</evidence>
<name>A0A814Q7G6_ADIRI</name>
<comment type="caution">
    <text evidence="9">The sequence shown here is derived from an EMBL/GenBank/DDBJ whole genome shotgun (WGS) entry which is preliminary data.</text>
</comment>